<gene>
    <name evidence="2" type="ORF">CSOJ01_11227</name>
</gene>
<accession>A0A8H6MNZ1</accession>
<protein>
    <submittedName>
        <fullName evidence="2">Uncharacterized protein</fullName>
    </submittedName>
</protein>
<feature type="transmembrane region" description="Helical" evidence="1">
    <location>
        <begin position="17"/>
        <end position="39"/>
    </location>
</feature>
<feature type="transmembrane region" description="Helical" evidence="1">
    <location>
        <begin position="161"/>
        <end position="182"/>
    </location>
</feature>
<evidence type="ECO:0000256" key="1">
    <source>
        <dbReference type="SAM" id="Phobius"/>
    </source>
</evidence>
<dbReference type="PANTHER" id="PTHR35395">
    <property type="entry name" value="DUF6536 DOMAIN-CONTAINING PROTEIN"/>
    <property type="match status" value="1"/>
</dbReference>
<dbReference type="Proteomes" id="UP000652219">
    <property type="component" value="Unassembled WGS sequence"/>
</dbReference>
<keyword evidence="1" id="KW-0812">Transmembrane</keyword>
<evidence type="ECO:0000313" key="2">
    <source>
        <dbReference type="EMBL" id="KAF6802953.1"/>
    </source>
</evidence>
<keyword evidence="3" id="KW-1185">Reference proteome</keyword>
<organism evidence="2 3">
    <name type="scientific">Colletotrichum sojae</name>
    <dbReference type="NCBI Taxonomy" id="2175907"/>
    <lineage>
        <taxon>Eukaryota</taxon>
        <taxon>Fungi</taxon>
        <taxon>Dikarya</taxon>
        <taxon>Ascomycota</taxon>
        <taxon>Pezizomycotina</taxon>
        <taxon>Sordariomycetes</taxon>
        <taxon>Hypocreomycetidae</taxon>
        <taxon>Glomerellales</taxon>
        <taxon>Glomerellaceae</taxon>
        <taxon>Colletotrichum</taxon>
        <taxon>Colletotrichum orchidearum species complex</taxon>
    </lineage>
</organism>
<keyword evidence="1" id="KW-1133">Transmembrane helix</keyword>
<comment type="caution">
    <text evidence="2">The sequence shown here is derived from an EMBL/GenBank/DDBJ whole genome shotgun (WGS) entry which is preliminary data.</text>
</comment>
<feature type="transmembrane region" description="Helical" evidence="1">
    <location>
        <begin position="255"/>
        <end position="282"/>
    </location>
</feature>
<dbReference type="PANTHER" id="PTHR35395:SF1">
    <property type="entry name" value="DUF6536 DOMAIN-CONTAINING PROTEIN"/>
    <property type="match status" value="1"/>
</dbReference>
<dbReference type="EMBL" id="WIGN01000253">
    <property type="protein sequence ID" value="KAF6802953.1"/>
    <property type="molecule type" value="Genomic_DNA"/>
</dbReference>
<dbReference type="AlphaFoldDB" id="A0A8H6MNZ1"/>
<keyword evidence="1" id="KW-0472">Membrane</keyword>
<feature type="transmembrane region" description="Helical" evidence="1">
    <location>
        <begin position="110"/>
        <end position="133"/>
    </location>
</feature>
<name>A0A8H6MNZ1_9PEZI</name>
<proteinExistence type="predicted"/>
<feature type="transmembrane region" description="Helical" evidence="1">
    <location>
        <begin position="212"/>
        <end position="235"/>
    </location>
</feature>
<evidence type="ECO:0000313" key="3">
    <source>
        <dbReference type="Proteomes" id="UP000652219"/>
    </source>
</evidence>
<sequence>MAERRSSTCSVSLSKPLVAAVVLAIMLKVLICIVVVRVLGSQESLVTPGDAVASFISVQDEGTVSGPITQDMVRQRKRTKVMKGAIYSPLKPQKWAEKRSSRAQAIPRGVWIRTYIILLIGFAATVACLQQQISNGTPLGIKLNADEASDILYPVTDASPFLSSVIIANIPQLYLSFWYIVYNALITRRVMSQEWALLSVDYRPLRVTQPNIPLLVLSTLGHWLASNALFVIVSQGYPGPTGDYTKDHTSLPPDAVVAIGQASLPVLKLTILCAMMILWPILLSRKVLPGYMPIVGSNSLAIMAACRVSPLAQVPSEDGHEIGEDTTQVAHQSVDHTPADDTGRDTELEELVRTAETCSEFEEGCGGVGDIALHPLKWGEVKMPEKNGTPRRARIWTTWATSVSLLYLITLSLQCMVAGTDDSDQQGKTWLLFPNKLALATGHTGGITVIIMESSR</sequence>
<feature type="transmembrane region" description="Helical" evidence="1">
    <location>
        <begin position="396"/>
        <end position="419"/>
    </location>
</feature>
<feature type="transmembrane region" description="Helical" evidence="1">
    <location>
        <begin position="431"/>
        <end position="452"/>
    </location>
</feature>
<reference evidence="2 3" key="1">
    <citation type="journal article" date="2020" name="Phytopathology">
        <title>Genome Sequence Resources of Colletotrichum truncatum, C. plurivorum, C. musicola, and C. sojae: Four Species Pathogenic to Soybean (Glycine max).</title>
        <authorList>
            <person name="Rogerio F."/>
            <person name="Boufleur T.R."/>
            <person name="Ciampi-Guillardi M."/>
            <person name="Sukno S.A."/>
            <person name="Thon M.R."/>
            <person name="Massola Junior N.S."/>
            <person name="Baroncelli R."/>
        </authorList>
    </citation>
    <scope>NUCLEOTIDE SEQUENCE [LARGE SCALE GENOMIC DNA]</scope>
    <source>
        <strain evidence="2 3">LFN0009</strain>
    </source>
</reference>